<evidence type="ECO:0000256" key="2">
    <source>
        <dbReference type="ARBA" id="ARBA00005189"/>
    </source>
</evidence>
<dbReference type="InterPro" id="IPR045252">
    <property type="entry name" value="LPCAT1-like"/>
</dbReference>
<accession>A0ABR2JW98</accession>
<keyword evidence="6 13" id="KW-0812">Transmembrane</keyword>
<dbReference type="PANTHER" id="PTHR23063:SF52">
    <property type="entry name" value="LYSOPHOSPHATIDYLCHOLINE ACYLTRANSFERASE"/>
    <property type="match status" value="1"/>
</dbReference>
<dbReference type="SUPFAM" id="SSF69593">
    <property type="entry name" value="Glycerol-3-phosphate (1)-acyltransferase"/>
    <property type="match status" value="1"/>
</dbReference>
<evidence type="ECO:0000256" key="9">
    <source>
        <dbReference type="ARBA" id="ARBA00023136"/>
    </source>
</evidence>
<dbReference type="SMART" id="SM00563">
    <property type="entry name" value="PlsC"/>
    <property type="match status" value="1"/>
</dbReference>
<name>A0ABR2JW98_9EUKA</name>
<evidence type="ECO:0000256" key="13">
    <source>
        <dbReference type="SAM" id="Phobius"/>
    </source>
</evidence>
<evidence type="ECO:0000256" key="12">
    <source>
        <dbReference type="ARBA" id="ARBA00023315"/>
    </source>
</evidence>
<evidence type="ECO:0000313" key="15">
    <source>
        <dbReference type="EMBL" id="KAK8882738.1"/>
    </source>
</evidence>
<dbReference type="CDD" id="cd07991">
    <property type="entry name" value="LPLAT_LPCAT1-like"/>
    <property type="match status" value="1"/>
</dbReference>
<feature type="domain" description="Phospholipid/glycerol acyltransferase" evidence="14">
    <location>
        <begin position="124"/>
        <end position="229"/>
    </location>
</feature>
<organism evidence="15 16">
    <name type="scientific">Tritrichomonas musculus</name>
    <dbReference type="NCBI Taxonomy" id="1915356"/>
    <lineage>
        <taxon>Eukaryota</taxon>
        <taxon>Metamonada</taxon>
        <taxon>Parabasalia</taxon>
        <taxon>Tritrichomonadida</taxon>
        <taxon>Tritrichomonadidae</taxon>
        <taxon>Tritrichomonas</taxon>
    </lineage>
</organism>
<evidence type="ECO:0000256" key="3">
    <source>
        <dbReference type="ARBA" id="ARBA00008655"/>
    </source>
</evidence>
<keyword evidence="9 13" id="KW-0472">Membrane</keyword>
<evidence type="ECO:0000256" key="11">
    <source>
        <dbReference type="ARBA" id="ARBA00023264"/>
    </source>
</evidence>
<evidence type="ECO:0000256" key="5">
    <source>
        <dbReference type="ARBA" id="ARBA00022679"/>
    </source>
</evidence>
<evidence type="ECO:0000313" key="16">
    <source>
        <dbReference type="Proteomes" id="UP001470230"/>
    </source>
</evidence>
<evidence type="ECO:0000256" key="1">
    <source>
        <dbReference type="ARBA" id="ARBA00004370"/>
    </source>
</evidence>
<dbReference type="EMBL" id="JAPFFF010000009">
    <property type="protein sequence ID" value="KAK8882738.1"/>
    <property type="molecule type" value="Genomic_DNA"/>
</dbReference>
<keyword evidence="16" id="KW-1185">Reference proteome</keyword>
<keyword evidence="11" id="KW-1208">Phospholipid metabolism</keyword>
<gene>
    <name evidence="15" type="ORF">M9Y10_045379</name>
</gene>
<comment type="subcellular location">
    <subcellularLocation>
        <location evidence="1">Membrane</location>
    </subcellularLocation>
</comment>
<keyword evidence="5" id="KW-0808">Transferase</keyword>
<evidence type="ECO:0000256" key="6">
    <source>
        <dbReference type="ARBA" id="ARBA00022692"/>
    </source>
</evidence>
<dbReference type="GO" id="GO:0016746">
    <property type="term" value="F:acyltransferase activity"/>
    <property type="evidence" value="ECO:0007669"/>
    <property type="project" value="UniProtKB-KW"/>
</dbReference>
<dbReference type="Proteomes" id="UP001470230">
    <property type="component" value="Unassembled WGS sequence"/>
</dbReference>
<sequence length="314" mass="35967">MCTLLVPRRDERYKDQKELSKVTDEEFNENIIPTKATTKDRLIQLAFFIIFFGWLRLILILIISVIYVILMLPIILLCDKKSIVCHITPAGIVLTQFYLRVVYFLLGIYYVKTNGKYDPKARGLMFNHQTVLDGPLVYIYKPFRVIGMAELKKTPIFGPILESVDTIFVDRSKHEGTSKAITDYLNEPREVPLALAPEGRTTKGHFMLQFRTGSFIAKAPLQPVVIRYKQFLPYGQTGVVWLVGGMKEWLIRMLCMPGCFAEVSFLPVVDDEEFYSKTPAEKALVCNLIMANALCEKASDRSSRNMFNAKQKKE</sequence>
<evidence type="ECO:0000256" key="10">
    <source>
        <dbReference type="ARBA" id="ARBA00023209"/>
    </source>
</evidence>
<comment type="similarity">
    <text evidence="3">Belongs to the 1-acyl-sn-glycerol-3-phosphate acyltransferase family.</text>
</comment>
<feature type="transmembrane region" description="Helical" evidence="13">
    <location>
        <begin position="90"/>
        <end position="111"/>
    </location>
</feature>
<keyword evidence="10" id="KW-0594">Phospholipid biosynthesis</keyword>
<dbReference type="PANTHER" id="PTHR23063">
    <property type="entry name" value="PHOSPHOLIPID ACYLTRANSFERASE"/>
    <property type="match status" value="1"/>
</dbReference>
<evidence type="ECO:0000259" key="14">
    <source>
        <dbReference type="SMART" id="SM00563"/>
    </source>
</evidence>
<evidence type="ECO:0000256" key="4">
    <source>
        <dbReference type="ARBA" id="ARBA00022516"/>
    </source>
</evidence>
<comment type="pathway">
    <text evidence="2">Lipid metabolism.</text>
</comment>
<protein>
    <submittedName>
        <fullName evidence="15">Lysophosphatidylcholine acyltransferase 2</fullName>
    </submittedName>
</protein>
<evidence type="ECO:0000256" key="7">
    <source>
        <dbReference type="ARBA" id="ARBA00022989"/>
    </source>
</evidence>
<evidence type="ECO:0000256" key="8">
    <source>
        <dbReference type="ARBA" id="ARBA00023098"/>
    </source>
</evidence>
<keyword evidence="4" id="KW-0444">Lipid biosynthesis</keyword>
<reference evidence="15 16" key="1">
    <citation type="submission" date="2024-04" db="EMBL/GenBank/DDBJ databases">
        <title>Tritrichomonas musculus Genome.</title>
        <authorList>
            <person name="Alves-Ferreira E."/>
            <person name="Grigg M."/>
            <person name="Lorenzi H."/>
            <person name="Galac M."/>
        </authorList>
    </citation>
    <scope>NUCLEOTIDE SEQUENCE [LARGE SCALE GENOMIC DNA]</scope>
    <source>
        <strain evidence="15 16">EAF2021</strain>
    </source>
</reference>
<keyword evidence="8" id="KW-0443">Lipid metabolism</keyword>
<proteinExistence type="inferred from homology"/>
<dbReference type="Pfam" id="PF01553">
    <property type="entry name" value="Acyltransferase"/>
    <property type="match status" value="1"/>
</dbReference>
<comment type="caution">
    <text evidence="15">The sequence shown here is derived from an EMBL/GenBank/DDBJ whole genome shotgun (WGS) entry which is preliminary data.</text>
</comment>
<keyword evidence="12 15" id="KW-0012">Acyltransferase</keyword>
<keyword evidence="7 13" id="KW-1133">Transmembrane helix</keyword>
<feature type="transmembrane region" description="Helical" evidence="13">
    <location>
        <begin position="45"/>
        <end position="70"/>
    </location>
</feature>
<dbReference type="InterPro" id="IPR002123">
    <property type="entry name" value="Plipid/glycerol_acylTrfase"/>
</dbReference>